<dbReference type="PANTHER" id="PTHR35936:SF19">
    <property type="entry name" value="AMINO-ACID-BINDING PROTEIN YXEM-RELATED"/>
    <property type="match status" value="1"/>
</dbReference>
<dbReference type="AlphaFoldDB" id="A0A7C1E8V5"/>
<feature type="domain" description="Solute-binding protein family 3/N-terminal" evidence="2">
    <location>
        <begin position="49"/>
        <end position="274"/>
    </location>
</feature>
<evidence type="ECO:0000256" key="1">
    <source>
        <dbReference type="ARBA" id="ARBA00022729"/>
    </source>
</evidence>
<evidence type="ECO:0000259" key="2">
    <source>
        <dbReference type="SMART" id="SM00062"/>
    </source>
</evidence>
<dbReference type="GO" id="GO:0015276">
    <property type="term" value="F:ligand-gated monoatomic ion channel activity"/>
    <property type="evidence" value="ECO:0007669"/>
    <property type="project" value="InterPro"/>
</dbReference>
<feature type="domain" description="Ionotropic glutamate receptor C-terminal" evidence="3">
    <location>
        <begin position="49"/>
        <end position="273"/>
    </location>
</feature>
<reference evidence="4" key="1">
    <citation type="journal article" date="2020" name="mSystems">
        <title>Genome- and Community-Level Interaction Insights into Carbon Utilization and Element Cycling Functions of Hydrothermarchaeota in Hydrothermal Sediment.</title>
        <authorList>
            <person name="Zhou Z."/>
            <person name="Liu Y."/>
            <person name="Xu W."/>
            <person name="Pan J."/>
            <person name="Luo Z.H."/>
            <person name="Li M."/>
        </authorList>
    </citation>
    <scope>NUCLEOTIDE SEQUENCE [LARGE SCALE GENOMIC DNA]</scope>
    <source>
        <strain evidence="4">SpSt-123</strain>
    </source>
</reference>
<dbReference type="SUPFAM" id="SSF53850">
    <property type="entry name" value="Periplasmic binding protein-like II"/>
    <property type="match status" value="1"/>
</dbReference>
<protein>
    <submittedName>
        <fullName evidence="4">Amino acid ABC transporter substrate-binding protein</fullName>
    </submittedName>
</protein>
<dbReference type="SMART" id="SM00062">
    <property type="entry name" value="PBPb"/>
    <property type="match status" value="1"/>
</dbReference>
<dbReference type="PANTHER" id="PTHR35936">
    <property type="entry name" value="MEMBRANE-BOUND LYTIC MUREIN TRANSGLYCOSYLASE F"/>
    <property type="match status" value="1"/>
</dbReference>
<dbReference type="InterPro" id="IPR001638">
    <property type="entry name" value="Solute-binding_3/MltF_N"/>
</dbReference>
<dbReference type="Pfam" id="PF00497">
    <property type="entry name" value="SBP_bac_3"/>
    <property type="match status" value="1"/>
</dbReference>
<proteinExistence type="predicted"/>
<organism evidence="4">
    <name type="scientific">Fervidicoccus fontis</name>
    <dbReference type="NCBI Taxonomy" id="683846"/>
    <lineage>
        <taxon>Archaea</taxon>
        <taxon>Thermoproteota</taxon>
        <taxon>Thermoprotei</taxon>
        <taxon>Fervidicoccales</taxon>
        <taxon>Fervidicoccaceae</taxon>
        <taxon>Fervidicoccus</taxon>
    </lineage>
</organism>
<gene>
    <name evidence="4" type="ORF">ENO04_05440</name>
</gene>
<dbReference type="CDD" id="cd13530">
    <property type="entry name" value="PBP2_peptides_like"/>
    <property type="match status" value="1"/>
</dbReference>
<dbReference type="Gene3D" id="3.40.190.10">
    <property type="entry name" value="Periplasmic binding protein-like II"/>
    <property type="match status" value="2"/>
</dbReference>
<accession>A0A7C1E8V5</accession>
<comment type="caution">
    <text evidence="4">The sequence shown here is derived from an EMBL/GenBank/DDBJ whole genome shotgun (WGS) entry which is preliminary data.</text>
</comment>
<evidence type="ECO:0000259" key="3">
    <source>
        <dbReference type="SMART" id="SM00079"/>
    </source>
</evidence>
<sequence length="274" mass="30006">MASRKMVLGISLTLVAIAVLTAFFIYTQAGSSSKVPSGKFSEKPSGNVTVIVGLDPNYPPFTFVTSNGTVEGFDVDLMTYIGNYCGFTPVFKPWDWATIVTALINGDIDVIASGMTITAERSSKIAFSIPYYSYRLLVVTKASENRSLSELLETGSRIAVETGSDADRIVESWLNKGYKISKVPVESYPAVIDALVTNRADLAILDSAFLYPYLDSRPELRSALKIIGDLGVRAYGIATRPDDYWLRNCINRAIEKAMSSTVYSDLLSKWGLNQ</sequence>
<dbReference type="SMART" id="SM00079">
    <property type="entry name" value="PBPe"/>
    <property type="match status" value="1"/>
</dbReference>
<dbReference type="GO" id="GO:0016020">
    <property type="term" value="C:membrane"/>
    <property type="evidence" value="ECO:0007669"/>
    <property type="project" value="InterPro"/>
</dbReference>
<evidence type="ECO:0000313" key="4">
    <source>
        <dbReference type="EMBL" id="HDS11036.1"/>
    </source>
</evidence>
<name>A0A7C1E8V5_9CREN</name>
<dbReference type="InterPro" id="IPR001320">
    <property type="entry name" value="Iontro_rcpt_C"/>
</dbReference>
<keyword evidence="1" id="KW-0732">Signal</keyword>
<dbReference type="EMBL" id="DSDY01000166">
    <property type="protein sequence ID" value="HDS11036.1"/>
    <property type="molecule type" value="Genomic_DNA"/>
</dbReference>